<dbReference type="Gene3D" id="2.40.170.20">
    <property type="entry name" value="TonB-dependent receptor, beta-barrel domain"/>
    <property type="match status" value="1"/>
</dbReference>
<evidence type="ECO:0000256" key="4">
    <source>
        <dbReference type="ARBA" id="ARBA00022692"/>
    </source>
</evidence>
<reference evidence="11" key="1">
    <citation type="submission" date="2016-10" db="EMBL/GenBank/DDBJ databases">
        <authorList>
            <person name="Varghese N."/>
            <person name="Submissions S."/>
        </authorList>
    </citation>
    <scope>NUCLEOTIDE SEQUENCE [LARGE SCALE GENOMIC DNA]</scope>
    <source>
        <strain evidence="11">DSM 18130</strain>
    </source>
</reference>
<dbReference type="InterPro" id="IPR036942">
    <property type="entry name" value="Beta-barrel_TonB_sf"/>
</dbReference>
<comment type="similarity">
    <text evidence="7">Belongs to the TonB-dependent receptor family.</text>
</comment>
<dbReference type="Proteomes" id="UP000198836">
    <property type="component" value="Unassembled WGS sequence"/>
</dbReference>
<comment type="subcellular location">
    <subcellularLocation>
        <location evidence="1 7">Cell outer membrane</location>
        <topology evidence="1 7">Multi-pass membrane protein</topology>
    </subcellularLocation>
</comment>
<dbReference type="Gene3D" id="2.60.40.1120">
    <property type="entry name" value="Carboxypeptidase-like, regulatory domain"/>
    <property type="match status" value="1"/>
</dbReference>
<dbReference type="PANTHER" id="PTHR40980:SF5">
    <property type="entry name" value="TONB-DEPENDENT RECEPTOR"/>
    <property type="match status" value="1"/>
</dbReference>
<keyword evidence="6 7" id="KW-0998">Cell outer membrane</keyword>
<dbReference type="SUPFAM" id="SSF56935">
    <property type="entry name" value="Porins"/>
    <property type="match status" value="1"/>
</dbReference>
<dbReference type="Pfam" id="PF07715">
    <property type="entry name" value="Plug"/>
    <property type="match status" value="1"/>
</dbReference>
<keyword evidence="2 7" id="KW-0813">Transport</keyword>
<dbReference type="AlphaFoldDB" id="A0A1I0T6I6"/>
<keyword evidence="4 7" id="KW-0812">Transmembrane</keyword>
<keyword evidence="10" id="KW-0675">Receptor</keyword>
<evidence type="ECO:0000259" key="9">
    <source>
        <dbReference type="Pfam" id="PF14905"/>
    </source>
</evidence>
<protein>
    <submittedName>
        <fullName evidence="10">TonB-dependent receptor</fullName>
    </submittedName>
</protein>
<evidence type="ECO:0000256" key="5">
    <source>
        <dbReference type="ARBA" id="ARBA00023136"/>
    </source>
</evidence>
<evidence type="ECO:0000259" key="8">
    <source>
        <dbReference type="Pfam" id="PF07715"/>
    </source>
</evidence>
<evidence type="ECO:0000256" key="3">
    <source>
        <dbReference type="ARBA" id="ARBA00022452"/>
    </source>
</evidence>
<dbReference type="InterPro" id="IPR008969">
    <property type="entry name" value="CarboxyPept-like_regulatory"/>
</dbReference>
<evidence type="ECO:0000256" key="6">
    <source>
        <dbReference type="ARBA" id="ARBA00023237"/>
    </source>
</evidence>
<gene>
    <name evidence="10" type="ORF">SAMN04488511_106212</name>
</gene>
<dbReference type="InterPro" id="IPR041700">
    <property type="entry name" value="OMP_b-brl_3"/>
</dbReference>
<feature type="domain" description="TonB-dependent receptor plug" evidence="8">
    <location>
        <begin position="149"/>
        <end position="247"/>
    </location>
</feature>
<evidence type="ECO:0000313" key="10">
    <source>
        <dbReference type="EMBL" id="SFA47404.1"/>
    </source>
</evidence>
<keyword evidence="5 7" id="KW-0472">Membrane</keyword>
<dbReference type="InterPro" id="IPR012910">
    <property type="entry name" value="Plug_dom"/>
</dbReference>
<evidence type="ECO:0000313" key="11">
    <source>
        <dbReference type="Proteomes" id="UP000198836"/>
    </source>
</evidence>
<evidence type="ECO:0000256" key="7">
    <source>
        <dbReference type="PROSITE-ProRule" id="PRU01360"/>
    </source>
</evidence>
<keyword evidence="11" id="KW-1185">Reference proteome</keyword>
<sequence length="947" mass="105979">MVIILPLSNKGKLDLLNSFKRAALTVFALTISILSYAQTGKISGKITDKSTGQTLVGLSVLIEGTSIGTTSDADGNYILNTVKPGTYRVSFSFISFKKQVIPNVKVTPGKTTVIDVVMEDDQSTLNDVVITGARKSGTEVSLLAELKKSQSIANGVSAQTIQRSGDTDAAQVVKRVPGITIVDNRFINIRGLAERYNNVQLNNVTAPSLETDVRSFSFDLIPSNQIDRVLVYKSPSADIPADFAGGVVKVFLKSIPDDDRLTIDYGTSYRQNATFKDFKRTNTGSLYFTGFNTGENDLPVNFPSNLNQVSASKLNAAGHALRNNWLPEVNTANLDQKLNIYGSKRFNINNKLLGNITAITYSNSKTNNAVFRGNYEVYDPISKIAEENYRYNDDQYTYNVRLGLVHNWAFKLNNNNTFEFKNLYNQLSTSQYVSRLGSEKQQEYANYASNVLYRGIYSGQLSGVHKFNEEHTKFDWVLGYSKSFRDQPDYSRYRTLANGDGTYNIFVPTGGAQPEFLGRFYSKMNEDIKTGAFNVEQALAPKSEGFKPSIKVGGYYEDKQRTFSSRNIGYVRANSLQFDQSLLKGTIEELFDWKNINTTTGIRLDEKSNPYDNYDASNKLLAGFANFVLPYKDKLTVVAGARVENNVQKLNSFDTGGPVNVNNDITRVLPSANIQFNINEKSLFRLAYGKTLNRPEFREIAPFSFYDFDQNFNVAGNPNLKTAKIDNYDLKYEFYPSTSELISISGFYKKFKDAIEMTAIPGSNAQSFNFNNAQNVRNIGVELEMRKSLAGLSESKFLNDITILLNASYINSKVMFDGASAIGQSNNRPMQGQSPYILNAAIFYNNIKSKFQVNLLYNVAGKRIAFVGTDLIRDIYEMPRNVVDLVVTKNFTNKLSLKANFNDLLNQNFTLMQDGNQDGKFDQSEDQVTAQFRSGRQFGLTLSYKIF</sequence>
<keyword evidence="3 7" id="KW-1134">Transmembrane beta strand</keyword>
<dbReference type="GO" id="GO:0009279">
    <property type="term" value="C:cell outer membrane"/>
    <property type="evidence" value="ECO:0007669"/>
    <property type="project" value="UniProtKB-SubCell"/>
</dbReference>
<accession>A0A1I0T6I6</accession>
<dbReference type="PROSITE" id="PS52016">
    <property type="entry name" value="TONB_DEPENDENT_REC_3"/>
    <property type="match status" value="1"/>
</dbReference>
<dbReference type="SUPFAM" id="SSF49464">
    <property type="entry name" value="Carboxypeptidase regulatory domain-like"/>
    <property type="match status" value="1"/>
</dbReference>
<name>A0A1I0T6I6_9SPHI</name>
<dbReference type="InterPro" id="IPR037066">
    <property type="entry name" value="Plug_dom_sf"/>
</dbReference>
<dbReference type="Pfam" id="PF13715">
    <property type="entry name" value="CarbopepD_reg_2"/>
    <property type="match status" value="1"/>
</dbReference>
<dbReference type="STRING" id="332999.SAMN04488511_106212"/>
<feature type="domain" description="Outer membrane protein beta-barrel" evidence="9">
    <location>
        <begin position="607"/>
        <end position="944"/>
    </location>
</feature>
<evidence type="ECO:0000256" key="1">
    <source>
        <dbReference type="ARBA" id="ARBA00004571"/>
    </source>
</evidence>
<organism evidence="10 11">
    <name type="scientific">Pedobacter suwonensis</name>
    <dbReference type="NCBI Taxonomy" id="332999"/>
    <lineage>
        <taxon>Bacteria</taxon>
        <taxon>Pseudomonadati</taxon>
        <taxon>Bacteroidota</taxon>
        <taxon>Sphingobacteriia</taxon>
        <taxon>Sphingobacteriales</taxon>
        <taxon>Sphingobacteriaceae</taxon>
        <taxon>Pedobacter</taxon>
    </lineage>
</organism>
<dbReference type="InterPro" id="IPR039426">
    <property type="entry name" value="TonB-dep_rcpt-like"/>
</dbReference>
<dbReference type="Gene3D" id="2.170.130.10">
    <property type="entry name" value="TonB-dependent receptor, plug domain"/>
    <property type="match status" value="1"/>
</dbReference>
<evidence type="ECO:0000256" key="2">
    <source>
        <dbReference type="ARBA" id="ARBA00022448"/>
    </source>
</evidence>
<dbReference type="PANTHER" id="PTHR40980">
    <property type="entry name" value="PLUG DOMAIN-CONTAINING PROTEIN"/>
    <property type="match status" value="1"/>
</dbReference>
<proteinExistence type="inferred from homology"/>
<dbReference type="EMBL" id="FOJM01000006">
    <property type="protein sequence ID" value="SFA47404.1"/>
    <property type="molecule type" value="Genomic_DNA"/>
</dbReference>
<dbReference type="Pfam" id="PF14905">
    <property type="entry name" value="OMP_b-brl_3"/>
    <property type="match status" value="1"/>
</dbReference>